<keyword evidence="4" id="KW-1185">Reference proteome</keyword>
<reference evidence="3" key="1">
    <citation type="journal article" date="2014" name="Int. J. Syst. Evol. Microbiol.">
        <title>Complete genome sequence of Corynebacterium casei LMG S-19264T (=DSM 44701T), isolated from a smear-ripened cheese.</title>
        <authorList>
            <consortium name="US DOE Joint Genome Institute (JGI-PGF)"/>
            <person name="Walter F."/>
            <person name="Albersmeier A."/>
            <person name="Kalinowski J."/>
            <person name="Ruckert C."/>
        </authorList>
    </citation>
    <scope>NUCLEOTIDE SEQUENCE</scope>
    <source>
        <strain evidence="3">VKM Ac-1069</strain>
    </source>
</reference>
<dbReference type="Gene3D" id="1.40.20.10">
    <property type="entry name" value="CHAD domain"/>
    <property type="match status" value="1"/>
</dbReference>
<evidence type="ECO:0000313" key="4">
    <source>
        <dbReference type="Proteomes" id="UP001143463"/>
    </source>
</evidence>
<dbReference type="SUPFAM" id="SSF55154">
    <property type="entry name" value="CYTH-like phosphatases"/>
    <property type="match status" value="1"/>
</dbReference>
<dbReference type="PANTHER" id="PTHR39339">
    <property type="entry name" value="SLR1444 PROTEIN"/>
    <property type="match status" value="1"/>
</dbReference>
<evidence type="ECO:0000259" key="2">
    <source>
        <dbReference type="PROSITE" id="PS51708"/>
    </source>
</evidence>
<dbReference type="EMBL" id="BSFQ01000013">
    <property type="protein sequence ID" value="GLL12299.1"/>
    <property type="molecule type" value="Genomic_DNA"/>
</dbReference>
<feature type="region of interest" description="Disordered" evidence="1">
    <location>
        <begin position="1"/>
        <end position="45"/>
    </location>
</feature>
<evidence type="ECO:0000313" key="3">
    <source>
        <dbReference type="EMBL" id="GLL12299.1"/>
    </source>
</evidence>
<dbReference type="Proteomes" id="UP001143463">
    <property type="component" value="Unassembled WGS sequence"/>
</dbReference>
<dbReference type="PROSITE" id="PS51708">
    <property type="entry name" value="CHAD"/>
    <property type="match status" value="1"/>
</dbReference>
<name>A0A9W6NWX4_9PSEU</name>
<dbReference type="Pfam" id="PF05235">
    <property type="entry name" value="CHAD"/>
    <property type="match status" value="1"/>
</dbReference>
<proteinExistence type="predicted"/>
<dbReference type="AlphaFoldDB" id="A0A9W6NWX4"/>
<accession>A0A9W6NWX4</accession>
<dbReference type="InterPro" id="IPR007899">
    <property type="entry name" value="CHAD_dom"/>
</dbReference>
<organism evidence="3 4">
    <name type="scientific">Pseudonocardia halophobica</name>
    <dbReference type="NCBI Taxonomy" id="29401"/>
    <lineage>
        <taxon>Bacteria</taxon>
        <taxon>Bacillati</taxon>
        <taxon>Actinomycetota</taxon>
        <taxon>Actinomycetes</taxon>
        <taxon>Pseudonocardiales</taxon>
        <taxon>Pseudonocardiaceae</taxon>
        <taxon>Pseudonocardia</taxon>
    </lineage>
</organism>
<evidence type="ECO:0000256" key="1">
    <source>
        <dbReference type="SAM" id="MobiDB-lite"/>
    </source>
</evidence>
<dbReference type="InterPro" id="IPR033469">
    <property type="entry name" value="CYTH-like_dom_sf"/>
</dbReference>
<dbReference type="PANTHER" id="PTHR39339:SF1">
    <property type="entry name" value="CHAD DOMAIN-CONTAINING PROTEIN"/>
    <property type="match status" value="1"/>
</dbReference>
<sequence>MWITRIGHPAPMATGTPTTRTIRTTDTDRPTASYRGPAAAGAPNLTGVEGVRSTVAGDPVVLEFERYDSPDLRLATSGIVLAIHRTDDPAHPEAYWRLDLPDAVEGEQLRIPVAPPEVEGLDPEVPAELRELVQGVLRGADIGPVGRIRRVRTVDSLRDGRRREIAEIRRDEVQLATFGDATTLENWTEDAVTISGGPVGLLDVLAERLAQTGAAPAEATAEAELDRLLREAAPPPPARWKGKKGAAATGVLGYLAEHADRLAAEDLRARRDEEDAVHQLRVAARRMRSALQAFAPVFDGPRAEALIEELRWLGRALAPARDLEVQEELITESLRALPPELVLGPVQAQVTRHFARSGAEAKAAAVAALDSERYAALRGAIERFLQDPPLASAAGSKKAGKKLLPAALKKADKRFDKRVAAALDALAAGEDSDTAIHDARKAGKRLRYATELAGTPEQAKKLKAITKALGEHQDVVVERQLLRELGAQAYSEGENGFTFGILYGRAQAEAERVEAQLPQLRRG</sequence>
<feature type="domain" description="CHAD" evidence="2">
    <location>
        <begin position="241"/>
        <end position="523"/>
    </location>
</feature>
<dbReference type="SMART" id="SM00880">
    <property type="entry name" value="CHAD"/>
    <property type="match status" value="1"/>
</dbReference>
<reference evidence="3" key="2">
    <citation type="submission" date="2023-01" db="EMBL/GenBank/DDBJ databases">
        <authorList>
            <person name="Sun Q."/>
            <person name="Evtushenko L."/>
        </authorList>
    </citation>
    <scope>NUCLEOTIDE SEQUENCE</scope>
    <source>
        <strain evidence="3">VKM Ac-1069</strain>
    </source>
</reference>
<dbReference type="InterPro" id="IPR038186">
    <property type="entry name" value="CHAD_dom_sf"/>
</dbReference>
<comment type="caution">
    <text evidence="3">The sequence shown here is derived from an EMBL/GenBank/DDBJ whole genome shotgun (WGS) entry which is preliminary data.</text>
</comment>
<gene>
    <name evidence="3" type="ORF">GCM10017577_34400</name>
</gene>
<protein>
    <submittedName>
        <fullName evidence="3">CHAD domain-containing protein</fullName>
    </submittedName>
</protein>